<organism evidence="4 5">
    <name type="scientific">Catenuloplanes niger</name>
    <dbReference type="NCBI Taxonomy" id="587534"/>
    <lineage>
        <taxon>Bacteria</taxon>
        <taxon>Bacillati</taxon>
        <taxon>Actinomycetota</taxon>
        <taxon>Actinomycetes</taxon>
        <taxon>Micromonosporales</taxon>
        <taxon>Micromonosporaceae</taxon>
        <taxon>Catenuloplanes</taxon>
    </lineage>
</organism>
<evidence type="ECO:0000256" key="2">
    <source>
        <dbReference type="SAM" id="MobiDB-lite"/>
    </source>
</evidence>
<reference evidence="4 5" key="1">
    <citation type="submission" date="2023-07" db="EMBL/GenBank/DDBJ databases">
        <title>Sequencing the genomes of 1000 actinobacteria strains.</title>
        <authorList>
            <person name="Klenk H.-P."/>
        </authorList>
    </citation>
    <scope>NUCLEOTIDE SEQUENCE [LARGE SCALE GENOMIC DNA]</scope>
    <source>
        <strain evidence="4 5">DSM 44711</strain>
    </source>
</reference>
<protein>
    <submittedName>
        <fullName evidence="4">Outer membrane protein OmpA-like peptidoglycan-associated protein</fullName>
    </submittedName>
</protein>
<dbReference type="EMBL" id="JAVDYC010000001">
    <property type="protein sequence ID" value="MDR7321018.1"/>
    <property type="molecule type" value="Genomic_DNA"/>
</dbReference>
<dbReference type="PANTHER" id="PTHR30329">
    <property type="entry name" value="STATOR ELEMENT OF FLAGELLAR MOTOR COMPLEX"/>
    <property type="match status" value="1"/>
</dbReference>
<dbReference type="InterPro" id="IPR036737">
    <property type="entry name" value="OmpA-like_sf"/>
</dbReference>
<feature type="region of interest" description="Disordered" evidence="2">
    <location>
        <begin position="296"/>
        <end position="318"/>
    </location>
</feature>
<accession>A0AAE3ZJG1</accession>
<evidence type="ECO:0000313" key="4">
    <source>
        <dbReference type="EMBL" id="MDR7321018.1"/>
    </source>
</evidence>
<proteinExistence type="predicted"/>
<gene>
    <name evidence="4" type="ORF">J2S44_001268</name>
</gene>
<keyword evidence="1" id="KW-0472">Membrane</keyword>
<dbReference type="GO" id="GO:0016020">
    <property type="term" value="C:membrane"/>
    <property type="evidence" value="ECO:0007669"/>
    <property type="project" value="UniProtKB-UniRule"/>
</dbReference>
<dbReference type="RefSeq" id="WP_310409778.1">
    <property type="nucleotide sequence ID" value="NZ_JAVDYC010000001.1"/>
</dbReference>
<dbReference type="InterPro" id="IPR006665">
    <property type="entry name" value="OmpA-like"/>
</dbReference>
<dbReference type="Proteomes" id="UP001183629">
    <property type="component" value="Unassembled WGS sequence"/>
</dbReference>
<feature type="compositionally biased region" description="Basic and acidic residues" evidence="2">
    <location>
        <begin position="300"/>
        <end position="316"/>
    </location>
</feature>
<dbReference type="Pfam" id="PF04972">
    <property type="entry name" value="BON"/>
    <property type="match status" value="1"/>
</dbReference>
<dbReference type="InterPro" id="IPR007055">
    <property type="entry name" value="BON_dom"/>
</dbReference>
<keyword evidence="5" id="KW-1185">Reference proteome</keyword>
<evidence type="ECO:0000313" key="5">
    <source>
        <dbReference type="Proteomes" id="UP001183629"/>
    </source>
</evidence>
<dbReference type="InterPro" id="IPR050330">
    <property type="entry name" value="Bact_OuterMem_StrucFunc"/>
</dbReference>
<feature type="domain" description="OmpA-like" evidence="3">
    <location>
        <begin position="214"/>
        <end position="329"/>
    </location>
</feature>
<dbReference type="Gene3D" id="3.40.1520.20">
    <property type="match status" value="1"/>
</dbReference>
<dbReference type="CDD" id="cd07185">
    <property type="entry name" value="OmpA_C-like"/>
    <property type="match status" value="1"/>
</dbReference>
<dbReference type="SUPFAM" id="SSF103088">
    <property type="entry name" value="OmpA-like"/>
    <property type="match status" value="1"/>
</dbReference>
<comment type="caution">
    <text evidence="4">The sequence shown here is derived from an EMBL/GenBank/DDBJ whole genome shotgun (WGS) entry which is preliminary data.</text>
</comment>
<dbReference type="PROSITE" id="PS51123">
    <property type="entry name" value="OMPA_2"/>
    <property type="match status" value="1"/>
</dbReference>
<evidence type="ECO:0000256" key="1">
    <source>
        <dbReference type="PROSITE-ProRule" id="PRU00473"/>
    </source>
</evidence>
<dbReference type="Gene3D" id="3.30.1330.60">
    <property type="entry name" value="OmpA-like domain"/>
    <property type="match status" value="1"/>
</dbReference>
<dbReference type="AlphaFoldDB" id="A0AAE3ZJG1"/>
<name>A0AAE3ZJG1_9ACTN</name>
<sequence length="331" mass="34617">MTRRRRLSLVWLVSVIGMVAIVALQVGPNRHRMEDDLTRRSAQALAQVAGLSPVEVAFTGRDGVLRAGDEATASRAREIVARLEGVRTVRAVVPPKAEPVRPPAPSLRVAIADGRVTLTGTVPAVADRDLIRDAVDGFATVDDRVVAGEVTGDGLAGLPALLAGLPRRAAELTVELAAGVLTLTGTAGSETEWIALTTAARGTGLTVVDRLGVVDLGAQLADVPPLLFPEGSAWLSPQAQRNLWRTAGLLNAYPSATVRIEGHTDAFEAGDPLSAERAVAVRDVLVSFGIDGGRLTTDGLAHDRPDRPDDTDDGRAHNRRAVLAVTGPAGP</sequence>
<dbReference type="PANTHER" id="PTHR30329:SF21">
    <property type="entry name" value="LIPOPROTEIN YIAD-RELATED"/>
    <property type="match status" value="1"/>
</dbReference>
<evidence type="ECO:0000259" key="3">
    <source>
        <dbReference type="PROSITE" id="PS51123"/>
    </source>
</evidence>
<dbReference type="Pfam" id="PF00691">
    <property type="entry name" value="OmpA"/>
    <property type="match status" value="1"/>
</dbReference>